<proteinExistence type="predicted"/>
<name>A0ABT6AWM9_9BURK</name>
<sequence length="42" mass="4736">MADSAAKFRRKSGVCINAIRMDMSSEAAERAEKEKIPVDYLF</sequence>
<reference evidence="1 2" key="1">
    <citation type="submission" date="2023-03" db="EMBL/GenBank/DDBJ databases">
        <title>Draft assemblies of triclosan tolerant bacteria isolated from returned activated sludge.</title>
        <authorList>
            <person name="Van Hamelsveld S."/>
        </authorList>
    </citation>
    <scope>NUCLEOTIDE SEQUENCE [LARGE SCALE GENOMIC DNA]</scope>
    <source>
        <strain evidence="1 2">GW210010_S58</strain>
    </source>
</reference>
<organism evidence="1 2">
    <name type="scientific">Cupriavidus basilensis</name>
    <dbReference type="NCBI Taxonomy" id="68895"/>
    <lineage>
        <taxon>Bacteria</taxon>
        <taxon>Pseudomonadati</taxon>
        <taxon>Pseudomonadota</taxon>
        <taxon>Betaproteobacteria</taxon>
        <taxon>Burkholderiales</taxon>
        <taxon>Burkholderiaceae</taxon>
        <taxon>Cupriavidus</taxon>
    </lineage>
</organism>
<dbReference type="EMBL" id="JARJLM010000476">
    <property type="protein sequence ID" value="MDF3837029.1"/>
    <property type="molecule type" value="Genomic_DNA"/>
</dbReference>
<protein>
    <submittedName>
        <fullName evidence="1">Uncharacterized protein</fullName>
    </submittedName>
</protein>
<gene>
    <name evidence="1" type="ORF">P3W85_29350</name>
</gene>
<dbReference type="RefSeq" id="WP_276267344.1">
    <property type="nucleotide sequence ID" value="NZ_JARJLM010000476.1"/>
</dbReference>
<evidence type="ECO:0000313" key="1">
    <source>
        <dbReference type="EMBL" id="MDF3837029.1"/>
    </source>
</evidence>
<keyword evidence="2" id="KW-1185">Reference proteome</keyword>
<evidence type="ECO:0000313" key="2">
    <source>
        <dbReference type="Proteomes" id="UP001216674"/>
    </source>
</evidence>
<accession>A0ABT6AWM9</accession>
<comment type="caution">
    <text evidence="1">The sequence shown here is derived from an EMBL/GenBank/DDBJ whole genome shotgun (WGS) entry which is preliminary data.</text>
</comment>
<dbReference type="Proteomes" id="UP001216674">
    <property type="component" value="Unassembled WGS sequence"/>
</dbReference>